<dbReference type="VEuPathDB" id="FungiDB:H257_16994"/>
<evidence type="ECO:0008006" key="5">
    <source>
        <dbReference type="Google" id="ProtNLM"/>
    </source>
</evidence>
<feature type="compositionally biased region" description="Low complexity" evidence="2">
    <location>
        <begin position="104"/>
        <end position="114"/>
    </location>
</feature>
<organism evidence="3 4">
    <name type="scientific">Aphanomyces astaci</name>
    <name type="common">Crayfish plague agent</name>
    <dbReference type="NCBI Taxonomy" id="112090"/>
    <lineage>
        <taxon>Eukaryota</taxon>
        <taxon>Sar</taxon>
        <taxon>Stramenopiles</taxon>
        <taxon>Oomycota</taxon>
        <taxon>Saprolegniomycetes</taxon>
        <taxon>Saprolegniales</taxon>
        <taxon>Verrucalvaceae</taxon>
        <taxon>Aphanomyces</taxon>
    </lineage>
</organism>
<feature type="compositionally biased region" description="Polar residues" evidence="2">
    <location>
        <begin position="14"/>
        <end position="27"/>
    </location>
</feature>
<reference evidence="3 4" key="1">
    <citation type="submission" date="2018-08" db="EMBL/GenBank/DDBJ databases">
        <title>Aphanomyces genome sequencing and annotation.</title>
        <authorList>
            <person name="Minardi D."/>
            <person name="Oidtmann B."/>
            <person name="Van Der Giezen M."/>
            <person name="Studholme D.J."/>
        </authorList>
    </citation>
    <scope>NUCLEOTIDE SEQUENCE [LARGE SCALE GENOMIC DNA]</scope>
    <source>
        <strain evidence="3 4">Sv</strain>
    </source>
</reference>
<feature type="compositionally biased region" description="Polar residues" evidence="2">
    <location>
        <begin position="74"/>
        <end position="88"/>
    </location>
</feature>
<evidence type="ECO:0000313" key="3">
    <source>
        <dbReference type="EMBL" id="RHZ01793.1"/>
    </source>
</evidence>
<feature type="coiled-coil region" evidence="1">
    <location>
        <begin position="148"/>
        <end position="203"/>
    </location>
</feature>
<gene>
    <name evidence="3" type="ORF">DYB35_009322</name>
</gene>
<protein>
    <recommendedName>
        <fullName evidence="5">BZIP domain-containing protein</fullName>
    </recommendedName>
</protein>
<sequence length="298" mass="32877">MSAPPVSAEYGYYDSQSQTPSQRSTNIPYDDSAAPAVSSVQQQQQQGGKRHAPRAAFPDYKTPPQFLYVKDKTTGASSSVASTETQMRNLRVAEDDPSIKAEHPPSSSPSRQPPVELDMNILSKLLGTDPSLITRDQVSNILSNPDLLNIYKKLLEEDQRKKKRLARNRDLAGQRRKRSKELVETYEAEVNQLENILAKSLAHEFGQGDIQTLLEALGDANDDSWMLALAACDDPEFLSLKLEVGLTDAQCQQLARLEPAIHAEATKVALVEKVAREGTDAADKDDDAHLVFDFPADM</sequence>
<dbReference type="Proteomes" id="UP000285712">
    <property type="component" value="Unassembled WGS sequence"/>
</dbReference>
<feature type="region of interest" description="Disordered" evidence="2">
    <location>
        <begin position="1"/>
        <end position="115"/>
    </location>
</feature>
<feature type="compositionally biased region" description="Basic and acidic residues" evidence="2">
    <location>
        <begin position="91"/>
        <end position="103"/>
    </location>
</feature>
<evidence type="ECO:0000313" key="4">
    <source>
        <dbReference type="Proteomes" id="UP000285712"/>
    </source>
</evidence>
<dbReference type="AlphaFoldDB" id="A0A418DX24"/>
<name>A0A418DX24_APHAT</name>
<comment type="caution">
    <text evidence="3">The sequence shown here is derived from an EMBL/GenBank/DDBJ whole genome shotgun (WGS) entry which is preliminary data.</text>
</comment>
<evidence type="ECO:0000256" key="1">
    <source>
        <dbReference type="SAM" id="Coils"/>
    </source>
</evidence>
<keyword evidence="1" id="KW-0175">Coiled coil</keyword>
<accession>A0A418DX24</accession>
<dbReference type="EMBL" id="QUTG01000611">
    <property type="protein sequence ID" value="RHZ01793.1"/>
    <property type="molecule type" value="Genomic_DNA"/>
</dbReference>
<proteinExistence type="predicted"/>
<evidence type="ECO:0000256" key="2">
    <source>
        <dbReference type="SAM" id="MobiDB-lite"/>
    </source>
</evidence>